<dbReference type="Proteomes" id="UP001500392">
    <property type="component" value="Unassembled WGS sequence"/>
</dbReference>
<keyword evidence="1 5" id="KW-0963">Cytoplasm</keyword>
<dbReference type="Pfam" id="PF14819">
    <property type="entry name" value="QueF_N"/>
    <property type="match status" value="1"/>
</dbReference>
<comment type="subcellular location">
    <subcellularLocation>
        <location evidence="5">Cytoplasm</location>
    </subcellularLocation>
</comment>
<dbReference type="EC" id="1.7.1.13" evidence="5"/>
<dbReference type="NCBIfam" id="TIGR03138">
    <property type="entry name" value="QueF"/>
    <property type="match status" value="1"/>
</dbReference>
<dbReference type="PIRSF" id="PIRSF004750">
    <property type="entry name" value="Nitrile_oxidored_YqcD_prd"/>
    <property type="match status" value="1"/>
</dbReference>
<sequence>MSKHPGHGPLGEQVSYPGQYDPGCLYPIPRQAGRDSLGIGAALPFSGVDIWNAYELSCLNEKGKPLVGCAEFRVPADSPNIIESKSFKLYLNSFNQTRLSGLDAMAQILGQDLSRAAGADVEVVIYSPDSWCAGYGIAPPQGECIDNLDISPDAYQPSPMLLSTNAKEIVTETLYSNLLRSRCPVTSQPDWASIEIQYRGSRIDREGLLAYVVSFREHDDFHEQCVEQIFCDISRYCRPETLSVYARYLRRGGLDINPWRSNDSSAQAENSRGARQ</sequence>
<keyword evidence="3 5" id="KW-0521">NADP</keyword>
<evidence type="ECO:0000313" key="8">
    <source>
        <dbReference type="Proteomes" id="UP001500392"/>
    </source>
</evidence>
<evidence type="ECO:0000256" key="3">
    <source>
        <dbReference type="ARBA" id="ARBA00022857"/>
    </source>
</evidence>
<dbReference type="InterPro" id="IPR043133">
    <property type="entry name" value="GTP-CH-I_C/QueF"/>
</dbReference>
<gene>
    <name evidence="5 7" type="primary">queF</name>
    <name evidence="7" type="ORF">GCM10022414_05300</name>
</gene>
<dbReference type="EMBL" id="BAABDM010000001">
    <property type="protein sequence ID" value="GAA4085455.1"/>
    <property type="molecule type" value="Genomic_DNA"/>
</dbReference>
<feature type="binding site" evidence="5">
    <location>
        <begin position="84"/>
        <end position="85"/>
    </location>
    <ligand>
        <name>NADPH</name>
        <dbReference type="ChEBI" id="CHEBI:57783"/>
    </ligand>
</feature>
<evidence type="ECO:0000256" key="2">
    <source>
        <dbReference type="ARBA" id="ARBA00022785"/>
    </source>
</evidence>
<accession>A0ABP7WDE0</accession>
<dbReference type="InterPro" id="IPR029500">
    <property type="entry name" value="QueF"/>
</dbReference>
<dbReference type="InterPro" id="IPR050084">
    <property type="entry name" value="NADPH_dep_7-cyano-7-deazaG_red"/>
</dbReference>
<dbReference type="InterPro" id="IPR029139">
    <property type="entry name" value="QueF_N"/>
</dbReference>
<comment type="catalytic activity">
    <reaction evidence="5">
        <text>7-aminomethyl-7-carbaguanine + 2 NADP(+) = 7-cyano-7-carbaguanine + 2 NADPH + 3 H(+)</text>
        <dbReference type="Rhea" id="RHEA:13409"/>
        <dbReference type="ChEBI" id="CHEBI:15378"/>
        <dbReference type="ChEBI" id="CHEBI:45075"/>
        <dbReference type="ChEBI" id="CHEBI:57783"/>
        <dbReference type="ChEBI" id="CHEBI:58349"/>
        <dbReference type="ChEBI" id="CHEBI:58703"/>
        <dbReference type="EC" id="1.7.1.13"/>
    </reaction>
</comment>
<dbReference type="SUPFAM" id="SSF55620">
    <property type="entry name" value="Tetrahydrobiopterin biosynthesis enzymes-like"/>
    <property type="match status" value="1"/>
</dbReference>
<comment type="function">
    <text evidence="5">Catalyzes the NADPH-dependent reduction of 7-cyano-7-deazaguanine (preQ0) to 7-aminomethyl-7-deazaguanine (preQ1).</text>
</comment>
<dbReference type="Gene3D" id="3.30.1130.10">
    <property type="match status" value="2"/>
</dbReference>
<feature type="binding site" evidence="5">
    <location>
        <begin position="222"/>
        <end position="223"/>
    </location>
    <ligand>
        <name>substrate</name>
    </ligand>
</feature>
<comment type="caution">
    <text evidence="7">The sequence shown here is derived from an EMBL/GenBank/DDBJ whole genome shotgun (WGS) entry which is preliminary data.</text>
</comment>
<dbReference type="PANTHER" id="PTHR34354">
    <property type="entry name" value="NADPH-DEPENDENT 7-CYANO-7-DEAZAGUANINE REDUCTASE"/>
    <property type="match status" value="1"/>
</dbReference>
<evidence type="ECO:0000256" key="5">
    <source>
        <dbReference type="HAMAP-Rule" id="MF_00817"/>
    </source>
</evidence>
<evidence type="ECO:0000313" key="7">
    <source>
        <dbReference type="EMBL" id="GAA4085455.1"/>
    </source>
</evidence>
<dbReference type="HAMAP" id="MF_00817">
    <property type="entry name" value="QueF_type2"/>
    <property type="match status" value="1"/>
</dbReference>
<reference evidence="8" key="1">
    <citation type="journal article" date="2019" name="Int. J. Syst. Evol. Microbiol.">
        <title>The Global Catalogue of Microorganisms (GCM) 10K type strain sequencing project: providing services to taxonomists for standard genome sequencing and annotation.</title>
        <authorList>
            <consortium name="The Broad Institute Genomics Platform"/>
            <consortium name="The Broad Institute Genome Sequencing Center for Infectious Disease"/>
            <person name="Wu L."/>
            <person name="Ma J."/>
        </authorList>
    </citation>
    <scope>NUCLEOTIDE SEQUENCE [LARGE SCALE GENOMIC DNA]</scope>
    <source>
        <strain evidence="8">JCM 17304</strain>
    </source>
</reference>
<feature type="domain" description="NADPH-dependent 7-cyano-7-deazaguanine reductase N-terminal" evidence="6">
    <location>
        <begin position="16"/>
        <end position="124"/>
    </location>
</feature>
<evidence type="ECO:0000259" key="6">
    <source>
        <dbReference type="Pfam" id="PF14819"/>
    </source>
</evidence>
<feature type="binding site" evidence="5">
    <location>
        <begin position="251"/>
        <end position="252"/>
    </location>
    <ligand>
        <name>NADPH</name>
        <dbReference type="ChEBI" id="CHEBI:57783"/>
    </ligand>
</feature>
<dbReference type="RefSeq" id="WP_344932229.1">
    <property type="nucleotide sequence ID" value="NZ_BAABDM010000001.1"/>
</dbReference>
<comment type="pathway">
    <text evidence="5">tRNA modification; tRNA-queuosine biosynthesis.</text>
</comment>
<protein>
    <recommendedName>
        <fullName evidence="5">NADPH-dependent 7-cyano-7-deazaguanine reductase</fullName>
        <ecNumber evidence="5">1.7.1.13</ecNumber>
    </recommendedName>
    <alternativeName>
        <fullName evidence="5">7-cyano-7-carbaguanine reductase</fullName>
    </alternativeName>
    <alternativeName>
        <fullName evidence="5">NADPH-dependent nitrile oxidoreductase</fullName>
    </alternativeName>
    <alternativeName>
        <fullName evidence="5">PreQ(0) reductase</fullName>
    </alternativeName>
</protein>
<keyword evidence="4 5" id="KW-0560">Oxidoreductase</keyword>
<dbReference type="InterPro" id="IPR016428">
    <property type="entry name" value="QueF_type2"/>
</dbReference>
<organism evidence="7 8">
    <name type="scientific">Zhongshania borealis</name>
    <dbReference type="NCBI Taxonomy" id="889488"/>
    <lineage>
        <taxon>Bacteria</taxon>
        <taxon>Pseudomonadati</taxon>
        <taxon>Pseudomonadota</taxon>
        <taxon>Gammaproteobacteria</taxon>
        <taxon>Cellvibrionales</taxon>
        <taxon>Spongiibacteraceae</taxon>
        <taxon>Zhongshania</taxon>
    </lineage>
</organism>
<feature type="binding site" evidence="5">
    <location>
        <begin position="82"/>
        <end position="84"/>
    </location>
    <ligand>
        <name>substrate</name>
    </ligand>
</feature>
<keyword evidence="8" id="KW-1185">Reference proteome</keyword>
<dbReference type="Pfam" id="PF14489">
    <property type="entry name" value="QueF"/>
    <property type="match status" value="1"/>
</dbReference>
<keyword evidence="2 5" id="KW-0671">Queuosine biosynthesis</keyword>
<proteinExistence type="inferred from homology"/>
<feature type="active site" description="Thioimide intermediate" evidence="5">
    <location>
        <position position="183"/>
    </location>
</feature>
<evidence type="ECO:0000256" key="1">
    <source>
        <dbReference type="ARBA" id="ARBA00022490"/>
    </source>
</evidence>
<evidence type="ECO:0000256" key="4">
    <source>
        <dbReference type="ARBA" id="ARBA00023002"/>
    </source>
</evidence>
<comment type="similarity">
    <text evidence="5">Belongs to the GTP cyclohydrolase I family. QueF type 2 subfamily.</text>
</comment>
<dbReference type="PANTHER" id="PTHR34354:SF1">
    <property type="entry name" value="NADPH-DEPENDENT 7-CYANO-7-DEAZAGUANINE REDUCTASE"/>
    <property type="match status" value="1"/>
</dbReference>
<feature type="active site" description="Proton donor" evidence="5">
    <location>
        <position position="190"/>
    </location>
</feature>
<name>A0ABP7WDE0_9GAMM</name>
<comment type="subunit">
    <text evidence="5">Homodimer.</text>
</comment>